<dbReference type="InterPro" id="IPR051533">
    <property type="entry name" value="WaaL-like"/>
</dbReference>
<keyword evidence="4 5" id="KW-0472">Membrane</keyword>
<dbReference type="Proteomes" id="UP001156870">
    <property type="component" value="Unassembled WGS sequence"/>
</dbReference>
<name>A0AA37WMT6_9GAMM</name>
<keyword evidence="2 5" id="KW-0812">Transmembrane</keyword>
<evidence type="ECO:0000313" key="8">
    <source>
        <dbReference type="Proteomes" id="UP001156870"/>
    </source>
</evidence>
<keyword evidence="8" id="KW-1185">Reference proteome</keyword>
<dbReference type="PROSITE" id="PS51257">
    <property type="entry name" value="PROKAR_LIPOPROTEIN"/>
    <property type="match status" value="1"/>
</dbReference>
<comment type="caution">
    <text evidence="7">The sequence shown here is derived from an EMBL/GenBank/DDBJ whole genome shotgun (WGS) entry which is preliminary data.</text>
</comment>
<evidence type="ECO:0000256" key="2">
    <source>
        <dbReference type="ARBA" id="ARBA00022692"/>
    </source>
</evidence>
<dbReference type="PANTHER" id="PTHR37422">
    <property type="entry name" value="TEICHURONIC ACID BIOSYNTHESIS PROTEIN TUAE"/>
    <property type="match status" value="1"/>
</dbReference>
<feature type="transmembrane region" description="Helical" evidence="5">
    <location>
        <begin position="38"/>
        <end position="62"/>
    </location>
</feature>
<sequence>MHPDFKSLFILYTSITVACVLFRIAYKEKDTFQWAKPWFIFVAVGAITTNIWLLYFSVIIVCLNSAPKKLDEKVFYYLVIFVAMPDLQFKLPFPGINYLFILEYPRLLALVVLLPIYFELRKRKQDIETIPLDKFVLAYCIVSTLLDFRLDTSITFWARSAFMTFLDIWLPYYVISNVKADHRRWILAILFSALILAVEGVIEWRLIWKSYAKFARHIDDVNINKIWIRNYFRGLGLRISTSWFEPITFGTFIATMIYAAFNIKRLGKQQNFFGYMVMGVMTLALLFTDSRGAILTCLIALAAGFYFHFPSKGWKSFYKFGVVVGVVVVYLAMETLSGMDEEGTFDYRAQLVVNSVDAISRNPLLGTPFYRSNEVLVETMMQGQGIVDFVNTYLKTLLQYGAVGLFLFLGMFLYAIFKMFSRVSALEKVGDERYHVGTILIGMICGLAVVIATVSPVAYLMDYVWFTLAMISGYIKQTADLGVKKPVADTAVAAAAQAPPGVATTHRLGAGPH</sequence>
<feature type="transmembrane region" description="Helical" evidence="5">
    <location>
        <begin position="187"/>
        <end position="207"/>
    </location>
</feature>
<dbReference type="InterPro" id="IPR007016">
    <property type="entry name" value="O-antigen_ligase-rel_domated"/>
</dbReference>
<feature type="transmembrane region" description="Helical" evidence="5">
    <location>
        <begin position="438"/>
        <end position="461"/>
    </location>
</feature>
<feature type="domain" description="O-antigen ligase-related" evidence="6">
    <location>
        <begin position="278"/>
        <end position="409"/>
    </location>
</feature>
<dbReference type="GO" id="GO:0016020">
    <property type="term" value="C:membrane"/>
    <property type="evidence" value="ECO:0007669"/>
    <property type="project" value="UniProtKB-SubCell"/>
</dbReference>
<reference evidence="7 8" key="1">
    <citation type="journal article" date="2014" name="Int. J. Syst. Evol. Microbiol.">
        <title>Complete genome sequence of Corynebacterium casei LMG S-19264T (=DSM 44701T), isolated from a smear-ripened cheese.</title>
        <authorList>
            <consortium name="US DOE Joint Genome Institute (JGI-PGF)"/>
            <person name="Walter F."/>
            <person name="Albersmeier A."/>
            <person name="Kalinowski J."/>
            <person name="Ruckert C."/>
        </authorList>
    </citation>
    <scope>NUCLEOTIDE SEQUENCE [LARGE SCALE GENOMIC DNA]</scope>
    <source>
        <strain evidence="7 8">NBRC 110095</strain>
    </source>
</reference>
<organism evidence="7 8">
    <name type="scientific">Marinibactrum halimedae</name>
    <dbReference type="NCBI Taxonomy" id="1444977"/>
    <lineage>
        <taxon>Bacteria</taxon>
        <taxon>Pseudomonadati</taxon>
        <taxon>Pseudomonadota</taxon>
        <taxon>Gammaproteobacteria</taxon>
        <taxon>Cellvibrionales</taxon>
        <taxon>Cellvibrionaceae</taxon>
        <taxon>Marinibactrum</taxon>
    </lineage>
</organism>
<protein>
    <recommendedName>
        <fullName evidence="6">O-antigen ligase-related domain-containing protein</fullName>
    </recommendedName>
</protein>
<dbReference type="Pfam" id="PF04932">
    <property type="entry name" value="Wzy_C"/>
    <property type="match status" value="1"/>
</dbReference>
<feature type="transmembrane region" description="Helical" evidence="5">
    <location>
        <begin position="243"/>
        <end position="260"/>
    </location>
</feature>
<feature type="transmembrane region" description="Helical" evidence="5">
    <location>
        <begin position="397"/>
        <end position="417"/>
    </location>
</feature>
<dbReference type="EMBL" id="BSPD01000007">
    <property type="protein sequence ID" value="GLS24487.1"/>
    <property type="molecule type" value="Genomic_DNA"/>
</dbReference>
<comment type="subcellular location">
    <subcellularLocation>
        <location evidence="1">Membrane</location>
        <topology evidence="1">Multi-pass membrane protein</topology>
    </subcellularLocation>
</comment>
<feature type="transmembrane region" description="Helical" evidence="5">
    <location>
        <begin position="293"/>
        <end position="309"/>
    </location>
</feature>
<feature type="transmembrane region" description="Helical" evidence="5">
    <location>
        <begin position="272"/>
        <end position="287"/>
    </location>
</feature>
<evidence type="ECO:0000256" key="5">
    <source>
        <dbReference type="SAM" id="Phobius"/>
    </source>
</evidence>
<gene>
    <name evidence="7" type="ORF">GCM10007877_01990</name>
</gene>
<evidence type="ECO:0000259" key="6">
    <source>
        <dbReference type="Pfam" id="PF04932"/>
    </source>
</evidence>
<proteinExistence type="predicted"/>
<feature type="transmembrane region" description="Helical" evidence="5">
    <location>
        <begin position="316"/>
        <end position="333"/>
    </location>
</feature>
<dbReference type="AlphaFoldDB" id="A0AA37WMT6"/>
<dbReference type="PANTHER" id="PTHR37422:SF13">
    <property type="entry name" value="LIPOPOLYSACCHARIDE BIOSYNTHESIS PROTEIN PA4999-RELATED"/>
    <property type="match status" value="1"/>
</dbReference>
<evidence type="ECO:0000313" key="7">
    <source>
        <dbReference type="EMBL" id="GLS24487.1"/>
    </source>
</evidence>
<evidence type="ECO:0000256" key="4">
    <source>
        <dbReference type="ARBA" id="ARBA00023136"/>
    </source>
</evidence>
<feature type="transmembrane region" description="Helical" evidence="5">
    <location>
        <begin position="74"/>
        <end position="93"/>
    </location>
</feature>
<evidence type="ECO:0000256" key="3">
    <source>
        <dbReference type="ARBA" id="ARBA00022989"/>
    </source>
</evidence>
<dbReference type="RefSeq" id="WP_232594341.1">
    <property type="nucleotide sequence ID" value="NZ_BSPD01000007.1"/>
</dbReference>
<accession>A0AA37WMT6</accession>
<feature type="transmembrane region" description="Helical" evidence="5">
    <location>
        <begin position="7"/>
        <end position="26"/>
    </location>
</feature>
<feature type="transmembrane region" description="Helical" evidence="5">
    <location>
        <begin position="156"/>
        <end position="175"/>
    </location>
</feature>
<keyword evidence="3 5" id="KW-1133">Transmembrane helix</keyword>
<evidence type="ECO:0000256" key="1">
    <source>
        <dbReference type="ARBA" id="ARBA00004141"/>
    </source>
</evidence>